<comment type="subcellular location">
    <subcellularLocation>
        <location evidence="1">Mitochondrion</location>
    </subcellularLocation>
</comment>
<keyword evidence="9" id="KW-0496">Mitochondrion</keyword>
<evidence type="ECO:0000256" key="5">
    <source>
        <dbReference type="ARBA" id="ARBA00022857"/>
    </source>
</evidence>
<keyword evidence="16" id="KW-1185">Reference proteome</keyword>
<name>A0ABR4DJ41_9PEZI</name>
<dbReference type="InterPro" id="IPR011032">
    <property type="entry name" value="GroES-like_sf"/>
</dbReference>
<keyword evidence="3" id="KW-0444">Lipid biosynthesis</keyword>
<dbReference type="PANTHER" id="PTHR43981:SF2">
    <property type="entry name" value="ENOYL-[ACYL-CARRIER-PROTEIN] REDUCTASE, MITOCHONDRIAL"/>
    <property type="match status" value="1"/>
</dbReference>
<dbReference type="Gene3D" id="3.40.50.720">
    <property type="entry name" value="NAD(P)-binding Rossmann-like Domain"/>
    <property type="match status" value="1"/>
</dbReference>
<keyword evidence="5" id="KW-0521">NADP</keyword>
<dbReference type="InterPro" id="IPR051034">
    <property type="entry name" value="Mito_Enoyl-ACP_Reductase"/>
</dbReference>
<evidence type="ECO:0000256" key="9">
    <source>
        <dbReference type="ARBA" id="ARBA00023128"/>
    </source>
</evidence>
<comment type="catalytic activity">
    <reaction evidence="12">
        <text>a 2,3-saturated acyl-[ACP] + NADP(+) = a (2E)-enoyl-[ACP] + NADPH + H(+)</text>
        <dbReference type="Rhea" id="RHEA:22564"/>
        <dbReference type="Rhea" id="RHEA-COMP:9925"/>
        <dbReference type="Rhea" id="RHEA-COMP:9926"/>
        <dbReference type="ChEBI" id="CHEBI:15378"/>
        <dbReference type="ChEBI" id="CHEBI:57783"/>
        <dbReference type="ChEBI" id="CHEBI:58349"/>
        <dbReference type="ChEBI" id="CHEBI:78784"/>
        <dbReference type="ChEBI" id="CHEBI:78785"/>
        <dbReference type="EC" id="1.3.1.104"/>
    </reaction>
</comment>
<evidence type="ECO:0000256" key="6">
    <source>
        <dbReference type="ARBA" id="ARBA00022946"/>
    </source>
</evidence>
<dbReference type="PANTHER" id="PTHR43981">
    <property type="entry name" value="ENOYL-[ACYL-CARRIER-PROTEIN] REDUCTASE, MITOCHONDRIAL"/>
    <property type="match status" value="1"/>
</dbReference>
<sequence>MASPIVGLARRQLARASHRGLPALLAHTHTPFPTSSSSSPATPPAVTLPLTPRRFKSGPYGYTQAKTLYFSRFGEPADVLHLHTHSISPTLPNGAVLLRTLAAPVNPADVNTIQGTYGARPDFSSADPGSPTNQTRLLLGTPEPAAVPGNEGCFEVAAVGPGVDAAVLKRGDWVIPAGPGFGTFRTHALVEDAARRLLKVDGSGLSPAQVATVSVNPCSAYRMLRDHVDLVGESVRRFASADPPRGGMWFIQNGANSGVGRAAIQLGRLWGLRSINVVRERETPEATEALKAELRELGADVVVTEKEFLDRSFGARLREEWTRNGREPVLLGLNCVGGPSASAMVKALGPRGCMVTYGGMSRQSFPFPTGPAIFKRLRFEGFWLTEWGRENPDEKRRMINEILDLMRQGKFKQTPVDEVKWDWDTEEQVLKDAIQGTLTGFRSGKGLFLFGDT</sequence>
<accession>A0ABR4DJ41</accession>
<keyword evidence="6" id="KW-0809">Transit peptide</keyword>
<dbReference type="Proteomes" id="UP001600064">
    <property type="component" value="Unassembled WGS sequence"/>
</dbReference>
<dbReference type="SMART" id="SM00829">
    <property type="entry name" value="PKS_ER"/>
    <property type="match status" value="1"/>
</dbReference>
<feature type="region of interest" description="Disordered" evidence="13">
    <location>
        <begin position="27"/>
        <end position="52"/>
    </location>
</feature>
<evidence type="ECO:0000256" key="1">
    <source>
        <dbReference type="ARBA" id="ARBA00004173"/>
    </source>
</evidence>
<evidence type="ECO:0000259" key="14">
    <source>
        <dbReference type="SMART" id="SM00829"/>
    </source>
</evidence>
<feature type="compositionally biased region" description="Low complexity" evidence="13">
    <location>
        <begin position="30"/>
        <end position="52"/>
    </location>
</feature>
<keyword evidence="4" id="KW-0276">Fatty acid metabolism</keyword>
<reference evidence="15 16" key="1">
    <citation type="journal article" date="2024" name="Commun. Biol.">
        <title>Comparative genomic analysis of thermophilic fungi reveals convergent evolutionary adaptations and gene losses.</title>
        <authorList>
            <person name="Steindorff A.S."/>
            <person name="Aguilar-Pontes M.V."/>
            <person name="Robinson A.J."/>
            <person name="Andreopoulos B."/>
            <person name="LaButti K."/>
            <person name="Kuo A."/>
            <person name="Mondo S."/>
            <person name="Riley R."/>
            <person name="Otillar R."/>
            <person name="Haridas S."/>
            <person name="Lipzen A."/>
            <person name="Grimwood J."/>
            <person name="Schmutz J."/>
            <person name="Clum A."/>
            <person name="Reid I.D."/>
            <person name="Moisan M.C."/>
            <person name="Butler G."/>
            <person name="Nguyen T.T.M."/>
            <person name="Dewar K."/>
            <person name="Conant G."/>
            <person name="Drula E."/>
            <person name="Henrissat B."/>
            <person name="Hansel C."/>
            <person name="Singer S."/>
            <person name="Hutchinson M.I."/>
            <person name="de Vries R.P."/>
            <person name="Natvig D.O."/>
            <person name="Powell A.J."/>
            <person name="Tsang A."/>
            <person name="Grigoriev I.V."/>
        </authorList>
    </citation>
    <scope>NUCLEOTIDE SEQUENCE [LARGE SCALE GENOMIC DNA]</scope>
    <source>
        <strain evidence="15 16">ATCC 22073</strain>
    </source>
</reference>
<dbReference type="InterPro" id="IPR013149">
    <property type="entry name" value="ADH-like_C"/>
</dbReference>
<dbReference type="CDD" id="cd08290">
    <property type="entry name" value="ETR"/>
    <property type="match status" value="1"/>
</dbReference>
<organism evidence="15 16">
    <name type="scientific">Remersonia thermophila</name>
    <dbReference type="NCBI Taxonomy" id="72144"/>
    <lineage>
        <taxon>Eukaryota</taxon>
        <taxon>Fungi</taxon>
        <taxon>Dikarya</taxon>
        <taxon>Ascomycota</taxon>
        <taxon>Pezizomycotina</taxon>
        <taxon>Sordariomycetes</taxon>
        <taxon>Sordariomycetidae</taxon>
        <taxon>Sordariales</taxon>
        <taxon>Sordariales incertae sedis</taxon>
        <taxon>Remersonia</taxon>
    </lineage>
</organism>
<dbReference type="SUPFAM" id="SSF50129">
    <property type="entry name" value="GroES-like"/>
    <property type="match status" value="1"/>
</dbReference>
<feature type="domain" description="Enoyl reductase (ER)" evidence="14">
    <location>
        <begin position="75"/>
        <end position="448"/>
    </location>
</feature>
<gene>
    <name evidence="15" type="ORF">VTJ83DRAFT_1748</name>
</gene>
<keyword evidence="7" id="KW-0560">Oxidoreductase</keyword>
<comment type="similarity">
    <text evidence="2">Belongs to the zinc-containing alcohol dehydrogenase family. Quinone oxidoreductase subfamily.</text>
</comment>
<proteinExistence type="inferred from homology"/>
<evidence type="ECO:0000256" key="7">
    <source>
        <dbReference type="ARBA" id="ARBA00023002"/>
    </source>
</evidence>
<dbReference type="Gene3D" id="3.90.180.10">
    <property type="entry name" value="Medium-chain alcohol dehydrogenases, catalytic domain"/>
    <property type="match status" value="1"/>
</dbReference>
<comment type="caution">
    <text evidence="15">The sequence shown here is derived from an EMBL/GenBank/DDBJ whole genome shotgun (WGS) entry which is preliminary data.</text>
</comment>
<dbReference type="EMBL" id="JAZGUE010000002">
    <property type="protein sequence ID" value="KAL2269564.1"/>
    <property type="molecule type" value="Genomic_DNA"/>
</dbReference>
<dbReference type="GeneID" id="98122585"/>
<protein>
    <recommendedName>
        <fullName evidence="11">enoyl-[acyl-carrier-protein] reductase</fullName>
        <ecNumber evidence="11">1.3.1.104</ecNumber>
    </recommendedName>
</protein>
<keyword evidence="8" id="KW-0443">Lipid metabolism</keyword>
<dbReference type="RefSeq" id="XP_070868288.1">
    <property type="nucleotide sequence ID" value="XM_071007941.1"/>
</dbReference>
<keyword evidence="10" id="KW-0275">Fatty acid biosynthesis</keyword>
<evidence type="ECO:0000256" key="11">
    <source>
        <dbReference type="ARBA" id="ARBA00038963"/>
    </source>
</evidence>
<evidence type="ECO:0000313" key="16">
    <source>
        <dbReference type="Proteomes" id="UP001600064"/>
    </source>
</evidence>
<dbReference type="InterPro" id="IPR020843">
    <property type="entry name" value="ER"/>
</dbReference>
<dbReference type="EC" id="1.3.1.104" evidence="11"/>
<evidence type="ECO:0000313" key="15">
    <source>
        <dbReference type="EMBL" id="KAL2269564.1"/>
    </source>
</evidence>
<evidence type="ECO:0000256" key="3">
    <source>
        <dbReference type="ARBA" id="ARBA00022516"/>
    </source>
</evidence>
<dbReference type="InterPro" id="IPR036291">
    <property type="entry name" value="NAD(P)-bd_dom_sf"/>
</dbReference>
<evidence type="ECO:0000256" key="8">
    <source>
        <dbReference type="ARBA" id="ARBA00023098"/>
    </source>
</evidence>
<evidence type="ECO:0000256" key="12">
    <source>
        <dbReference type="ARBA" id="ARBA00048843"/>
    </source>
</evidence>
<dbReference type="SUPFAM" id="SSF51735">
    <property type="entry name" value="NAD(P)-binding Rossmann-fold domains"/>
    <property type="match status" value="1"/>
</dbReference>
<evidence type="ECO:0000256" key="10">
    <source>
        <dbReference type="ARBA" id="ARBA00023160"/>
    </source>
</evidence>
<dbReference type="Pfam" id="PF00107">
    <property type="entry name" value="ADH_zinc_N"/>
    <property type="match status" value="1"/>
</dbReference>
<evidence type="ECO:0000256" key="4">
    <source>
        <dbReference type="ARBA" id="ARBA00022832"/>
    </source>
</evidence>
<evidence type="ECO:0000256" key="13">
    <source>
        <dbReference type="SAM" id="MobiDB-lite"/>
    </source>
</evidence>
<evidence type="ECO:0000256" key="2">
    <source>
        <dbReference type="ARBA" id="ARBA00010371"/>
    </source>
</evidence>